<keyword evidence="3" id="KW-1185">Reference proteome</keyword>
<dbReference type="EMBL" id="CAMKVN010000351">
    <property type="protein sequence ID" value="CAI2166989.1"/>
    <property type="molecule type" value="Genomic_DNA"/>
</dbReference>
<reference evidence="2" key="1">
    <citation type="submission" date="2022-08" db="EMBL/GenBank/DDBJ databases">
        <authorList>
            <person name="Kallberg Y."/>
            <person name="Tangrot J."/>
            <person name="Rosling A."/>
        </authorList>
    </citation>
    <scope>NUCLEOTIDE SEQUENCE</scope>
    <source>
        <strain evidence="2">Wild A</strain>
    </source>
</reference>
<name>A0A9W4SFV3_9GLOM</name>
<gene>
    <name evidence="2" type="ORF">FWILDA_LOCUS2847</name>
</gene>
<evidence type="ECO:0000313" key="3">
    <source>
        <dbReference type="Proteomes" id="UP001153678"/>
    </source>
</evidence>
<dbReference type="InterPro" id="IPR021139">
    <property type="entry name" value="NYN"/>
</dbReference>
<accession>A0A9W4SFV3</accession>
<dbReference type="AlphaFoldDB" id="A0A9W4SFV3"/>
<dbReference type="GO" id="GO:0004540">
    <property type="term" value="F:RNA nuclease activity"/>
    <property type="evidence" value="ECO:0007669"/>
    <property type="project" value="InterPro"/>
</dbReference>
<dbReference type="OrthoDB" id="5590473at2759"/>
<comment type="caution">
    <text evidence="2">The sequence shown here is derived from an EMBL/GenBank/DDBJ whole genome shotgun (WGS) entry which is preliminary data.</text>
</comment>
<dbReference type="CDD" id="cd18724">
    <property type="entry name" value="PIN_LabA-like"/>
    <property type="match status" value="1"/>
</dbReference>
<sequence length="361" mass="41190">MNHSSKSIPVLPALSTQSTDDFFQSLETITAYIKEFSLKASQPPQSPPTEYNLYYSENDSSFDSEYYSDRTEDEYDSDYFYGELVAPEQQVQPSSTSSPMKEVESIATIYEERTSTKKIDKKPEAHVGKLNEDFKKVEFYDIPTSKNLYNEAALFATNSTLGFAGTSRSNDLISPQKFDDSIYVFIDNSNILVGFSTYCQSRLRNCNPRVKKIPMLDYGALFKIIEKGRNVKRKCLAASKPLSQPLKQAEKAGYECSVLQRINQREQCVDEVLQLKIYKILLETQVPSTLVLASGDGNDAEYNEGGFYKCIKNALERGWKVEIISWKRQLNKNFTQLSRQWRSSCQIIHLDTFASKLGFKM</sequence>
<evidence type="ECO:0000259" key="1">
    <source>
        <dbReference type="Pfam" id="PF01936"/>
    </source>
</evidence>
<proteinExistence type="predicted"/>
<dbReference type="Proteomes" id="UP001153678">
    <property type="component" value="Unassembled WGS sequence"/>
</dbReference>
<dbReference type="Pfam" id="PF01936">
    <property type="entry name" value="NYN"/>
    <property type="match status" value="1"/>
</dbReference>
<evidence type="ECO:0000313" key="2">
    <source>
        <dbReference type="EMBL" id="CAI2166989.1"/>
    </source>
</evidence>
<feature type="domain" description="NYN" evidence="1">
    <location>
        <begin position="182"/>
        <end position="327"/>
    </location>
</feature>
<protein>
    <submittedName>
        <fullName evidence="2">12307_t:CDS:1</fullName>
    </submittedName>
</protein>
<organism evidence="2 3">
    <name type="scientific">Funneliformis geosporum</name>
    <dbReference type="NCBI Taxonomy" id="1117311"/>
    <lineage>
        <taxon>Eukaryota</taxon>
        <taxon>Fungi</taxon>
        <taxon>Fungi incertae sedis</taxon>
        <taxon>Mucoromycota</taxon>
        <taxon>Glomeromycotina</taxon>
        <taxon>Glomeromycetes</taxon>
        <taxon>Glomerales</taxon>
        <taxon>Glomeraceae</taxon>
        <taxon>Funneliformis</taxon>
    </lineage>
</organism>
<dbReference type="Gene3D" id="3.40.50.1010">
    <property type="entry name" value="5'-nuclease"/>
    <property type="match status" value="1"/>
</dbReference>